<dbReference type="EMBL" id="OVEO01000005">
    <property type="protein sequence ID" value="SPQ96050.1"/>
    <property type="molecule type" value="Genomic_DNA"/>
</dbReference>
<gene>
    <name evidence="1" type="ORF">PLBR_LOCUS3265</name>
</gene>
<evidence type="ECO:0000313" key="1">
    <source>
        <dbReference type="EMBL" id="SPQ96050.1"/>
    </source>
</evidence>
<evidence type="ECO:0000313" key="2">
    <source>
        <dbReference type="Proteomes" id="UP000290189"/>
    </source>
</evidence>
<sequence>MEVCREAVMATPCHTCVTQSGRAGRIHWPRLFVPDMGFGWLSLLVIAVAAPHFASSRTDPDWKDADEVDVISQIVASYRDVLERISARSHAISAAMETLDAAVERVAGKEAIKQLEFHHKCLRQCTLAVGRVQKAVDDAKNGADLRSFNCVMDSVARQALQTMVDADYKRHQYAARVDDAMATIATSGRTEELMSYEGNLAALVDSFYDFQGDDPEDLPKRDPAKKYPGEIIIDDVAVRRALDRWREANTSETIECPVVYDEWSLVLNVVQLMEHEVNGGRRIVGGESFFGIDADDKDDDYDQELHYAVDVSTHQRRVTRNRTSSLAS</sequence>
<accession>A0A3P3Y7T5</accession>
<dbReference type="Proteomes" id="UP000290189">
    <property type="component" value="Unassembled WGS sequence"/>
</dbReference>
<reference evidence="1 2" key="1">
    <citation type="submission" date="2018-03" db="EMBL/GenBank/DDBJ databases">
        <authorList>
            <person name="Fogelqvist J."/>
        </authorList>
    </citation>
    <scope>NUCLEOTIDE SEQUENCE [LARGE SCALE GENOMIC DNA]</scope>
</reference>
<organism evidence="1 2">
    <name type="scientific">Plasmodiophora brassicae</name>
    <name type="common">Clubroot disease agent</name>
    <dbReference type="NCBI Taxonomy" id="37360"/>
    <lineage>
        <taxon>Eukaryota</taxon>
        <taxon>Sar</taxon>
        <taxon>Rhizaria</taxon>
        <taxon>Endomyxa</taxon>
        <taxon>Phytomyxea</taxon>
        <taxon>Plasmodiophorida</taxon>
        <taxon>Plasmodiophoridae</taxon>
        <taxon>Plasmodiophora</taxon>
    </lineage>
</organism>
<dbReference type="AlphaFoldDB" id="A0A3P3Y7T5"/>
<proteinExistence type="predicted"/>
<protein>
    <submittedName>
        <fullName evidence="1">Uncharacterized protein</fullName>
    </submittedName>
</protein>
<keyword evidence="1" id="KW-0496">Mitochondrion</keyword>
<name>A0A3P3Y7T5_PLABS</name>
<geneLocation type="mitochondrion" evidence="1"/>